<dbReference type="EMBL" id="CM045763">
    <property type="protein sequence ID" value="KAI8022368.1"/>
    <property type="molecule type" value="Genomic_DNA"/>
</dbReference>
<evidence type="ECO:0000313" key="1">
    <source>
        <dbReference type="EMBL" id="KAI8022368.1"/>
    </source>
</evidence>
<sequence>MESMEAVRFRVVFEDGHILSKSQRSEGLNRSWLLLKPPLDTISDLCSYLAHVFNLYDSCPNGIILSMDGFVLPPFESTCIIKDKDVIRVKMKGGMLYEIVEVGDGANIIEEGEIVEKQPALTSVPLLANEEFENETGGYQSEPEEDEDNQSEDTLHVENSSDRKVVSKKRKASKKLQSSKKKQKCSTDSQDTENDFHIEQERCEFHPGKSIDKKKKVSLKGWKGRGLWCPLQPRIGAKQSLVNMLVKCKTKKTSTPRSAERNNGIVEPLPSTKRSDQLQENGTICIDDVHQMPDEIGKVPSRSARRKKAKRQWLRELAKTEKKELHQVQSPEKDVHKDFMEHQQQNQIPNMQPHQVQSPENDVHNASMEHQQQNQVPNVQLHQVLSPEKDMHNNSMGHQQQNQNSEADNEIVPIVIRPGHIRFEPLGKDQAAQQNQVSVETFQWNGITSKKKGQKWGKEKFSSRRNDYKDSNKEPSEVMTIESVGPPNNPIDLDKLAPFTRLPKEGDVIAYRLLELSSTWTPELSSFRVGKTSRYDPESDRVLLTPVPEYPIIFDKPDEDDCAQPPDDCLYGEDGSLEIEFSSLIDTRIVKHGNSDPAKAVTDCVNDDPVSNEVGVSTVVPNNINTQTLAPTPEKDMNVWDEFSEALNAKKEQLIRENGCSESSGKSSWSFRAMRGSALGPTMAILRAKNAI</sequence>
<comment type="caution">
    <text evidence="1">The sequence shown here is derived from an EMBL/GenBank/DDBJ whole genome shotgun (WGS) entry which is preliminary data.</text>
</comment>
<name>A0ACC0I9Z3_9ERIC</name>
<organism evidence="1 2">
    <name type="scientific">Camellia lanceoleosa</name>
    <dbReference type="NCBI Taxonomy" id="1840588"/>
    <lineage>
        <taxon>Eukaryota</taxon>
        <taxon>Viridiplantae</taxon>
        <taxon>Streptophyta</taxon>
        <taxon>Embryophyta</taxon>
        <taxon>Tracheophyta</taxon>
        <taxon>Spermatophyta</taxon>
        <taxon>Magnoliopsida</taxon>
        <taxon>eudicotyledons</taxon>
        <taxon>Gunneridae</taxon>
        <taxon>Pentapetalae</taxon>
        <taxon>asterids</taxon>
        <taxon>Ericales</taxon>
        <taxon>Theaceae</taxon>
        <taxon>Camellia</taxon>
    </lineage>
</organism>
<gene>
    <name evidence="1" type="ORF">LOK49_LG03G00213</name>
</gene>
<evidence type="ECO:0000313" key="2">
    <source>
        <dbReference type="Proteomes" id="UP001060215"/>
    </source>
</evidence>
<proteinExistence type="predicted"/>
<protein>
    <submittedName>
        <fullName evidence="1">Coilin</fullName>
    </submittedName>
</protein>
<dbReference type="Proteomes" id="UP001060215">
    <property type="component" value="Chromosome 6"/>
</dbReference>
<accession>A0ACC0I9Z3</accession>
<keyword evidence="2" id="KW-1185">Reference proteome</keyword>
<reference evidence="1 2" key="1">
    <citation type="journal article" date="2022" name="Plant J.">
        <title>Chromosome-level genome of Camellia lanceoleosa provides a valuable resource for understanding genome evolution and self-incompatibility.</title>
        <authorList>
            <person name="Gong W."/>
            <person name="Xiao S."/>
            <person name="Wang L."/>
            <person name="Liao Z."/>
            <person name="Chang Y."/>
            <person name="Mo W."/>
            <person name="Hu G."/>
            <person name="Li W."/>
            <person name="Zhao G."/>
            <person name="Zhu H."/>
            <person name="Hu X."/>
            <person name="Ji K."/>
            <person name="Xiang X."/>
            <person name="Song Q."/>
            <person name="Yuan D."/>
            <person name="Jin S."/>
            <person name="Zhang L."/>
        </authorList>
    </citation>
    <scope>NUCLEOTIDE SEQUENCE [LARGE SCALE GENOMIC DNA]</scope>
    <source>
        <strain evidence="1">SQ_2022a</strain>
    </source>
</reference>